<dbReference type="OrthoDB" id="294251at2759"/>
<evidence type="ECO:0000313" key="4">
    <source>
        <dbReference type="EMBL" id="VDO10760.1"/>
    </source>
</evidence>
<feature type="domain" description="Rab-GAP TBC" evidence="3">
    <location>
        <begin position="35"/>
        <end position="131"/>
    </location>
</feature>
<proteinExistence type="predicted"/>
<reference evidence="6" key="1">
    <citation type="submission" date="2017-02" db="UniProtKB">
        <authorList>
            <consortium name="WormBaseParasite"/>
        </authorList>
    </citation>
    <scope>IDENTIFICATION</scope>
</reference>
<feature type="signal peptide" evidence="2">
    <location>
        <begin position="1"/>
        <end position="16"/>
    </location>
</feature>
<evidence type="ECO:0000256" key="2">
    <source>
        <dbReference type="SAM" id="SignalP"/>
    </source>
</evidence>
<name>A0A0R3TUW9_RODNA</name>
<keyword evidence="2" id="KW-0732">Signal</keyword>
<feature type="transmembrane region" description="Helical" evidence="1">
    <location>
        <begin position="109"/>
        <end position="133"/>
    </location>
</feature>
<organism evidence="6">
    <name type="scientific">Rodentolepis nana</name>
    <name type="common">Dwarf tapeworm</name>
    <name type="synonym">Hymenolepis nana</name>
    <dbReference type="NCBI Taxonomy" id="102285"/>
    <lineage>
        <taxon>Eukaryota</taxon>
        <taxon>Metazoa</taxon>
        <taxon>Spiralia</taxon>
        <taxon>Lophotrochozoa</taxon>
        <taxon>Platyhelminthes</taxon>
        <taxon>Cestoda</taxon>
        <taxon>Eucestoda</taxon>
        <taxon>Cyclophyllidea</taxon>
        <taxon>Hymenolepididae</taxon>
        <taxon>Rodentolepis</taxon>
    </lineage>
</organism>
<keyword evidence="1" id="KW-0812">Transmembrane</keyword>
<protein>
    <submittedName>
        <fullName evidence="6">Rab-GAP TBC domain-containing protein</fullName>
    </submittedName>
</protein>
<dbReference type="InterPro" id="IPR000195">
    <property type="entry name" value="Rab-GAP-TBC_dom"/>
</dbReference>
<dbReference type="EMBL" id="UZAE01013649">
    <property type="protein sequence ID" value="VDO10760.1"/>
    <property type="molecule type" value="Genomic_DNA"/>
</dbReference>
<evidence type="ECO:0000313" key="6">
    <source>
        <dbReference type="WBParaSite" id="HNAJ_0001158001-mRNA-1"/>
    </source>
</evidence>
<feature type="chain" id="PRO_5043132096" evidence="2">
    <location>
        <begin position="17"/>
        <end position="159"/>
    </location>
</feature>
<dbReference type="AlphaFoldDB" id="A0A0R3TUW9"/>
<dbReference type="InterPro" id="IPR035969">
    <property type="entry name" value="Rab-GAP_TBC_sf"/>
</dbReference>
<dbReference type="WBParaSite" id="HNAJ_0001158001-mRNA-1">
    <property type="protein sequence ID" value="HNAJ_0001158001-mRNA-1"/>
    <property type="gene ID" value="HNAJ_0001158001"/>
</dbReference>
<keyword evidence="1" id="KW-1133">Transmembrane helix</keyword>
<keyword evidence="5" id="KW-1185">Reference proteome</keyword>
<evidence type="ECO:0000313" key="5">
    <source>
        <dbReference type="Proteomes" id="UP000278807"/>
    </source>
</evidence>
<sequence length="159" mass="18550">MLALCLLYTLVGLKITSEIDLYIPNEEENSSFSEPLMEKFLFLLLSRVTINNLPRPILSYGAFRFREMSLKKVPSAYMTLKKADVDCIVLATKWFICLFADVLPIEVRFSIICIIIFSNIYPHFCFIVFLLLYASSLPYFLIRGNYFNSRYFGSFILWC</sequence>
<accession>A0A0R3TUW9</accession>
<evidence type="ECO:0000256" key="1">
    <source>
        <dbReference type="SAM" id="Phobius"/>
    </source>
</evidence>
<dbReference type="Gene3D" id="1.10.472.80">
    <property type="entry name" value="Ypt/Rab-GAP domain of gyp1p, domain 3"/>
    <property type="match status" value="1"/>
</dbReference>
<dbReference type="SUPFAM" id="SSF47923">
    <property type="entry name" value="Ypt/Rab-GAP domain of gyp1p"/>
    <property type="match status" value="1"/>
</dbReference>
<keyword evidence="1" id="KW-0472">Membrane</keyword>
<dbReference type="Pfam" id="PF00566">
    <property type="entry name" value="RabGAP-TBC"/>
    <property type="match status" value="1"/>
</dbReference>
<dbReference type="Proteomes" id="UP000278807">
    <property type="component" value="Unassembled WGS sequence"/>
</dbReference>
<evidence type="ECO:0000259" key="3">
    <source>
        <dbReference type="Pfam" id="PF00566"/>
    </source>
</evidence>
<reference evidence="4 5" key="2">
    <citation type="submission" date="2018-11" db="EMBL/GenBank/DDBJ databases">
        <authorList>
            <consortium name="Pathogen Informatics"/>
        </authorList>
    </citation>
    <scope>NUCLEOTIDE SEQUENCE [LARGE SCALE GENOMIC DNA]</scope>
</reference>
<gene>
    <name evidence="4" type="ORF">HNAJ_LOCUS11570</name>
</gene>